<gene>
    <name evidence="2" type="ORF">Syun_023282</name>
</gene>
<name>A0AAP0F8Q7_9MAGN</name>
<sequence>MMGKGRESYRLPIPNPSDADVDVGGTVELQQELVVVATRGRGNNDVEKVGLRVEGDVGDEELFGINGLVERDAKELDVVTEEEVAGGAEGDGANVILGDWEASEDLGRGE</sequence>
<dbReference type="Proteomes" id="UP001420932">
    <property type="component" value="Unassembled WGS sequence"/>
</dbReference>
<organism evidence="2 3">
    <name type="scientific">Stephania yunnanensis</name>
    <dbReference type="NCBI Taxonomy" id="152371"/>
    <lineage>
        <taxon>Eukaryota</taxon>
        <taxon>Viridiplantae</taxon>
        <taxon>Streptophyta</taxon>
        <taxon>Embryophyta</taxon>
        <taxon>Tracheophyta</taxon>
        <taxon>Spermatophyta</taxon>
        <taxon>Magnoliopsida</taxon>
        <taxon>Ranunculales</taxon>
        <taxon>Menispermaceae</taxon>
        <taxon>Menispermoideae</taxon>
        <taxon>Cissampelideae</taxon>
        <taxon>Stephania</taxon>
    </lineage>
</organism>
<evidence type="ECO:0000313" key="2">
    <source>
        <dbReference type="EMBL" id="KAK9107271.1"/>
    </source>
</evidence>
<proteinExistence type="predicted"/>
<comment type="caution">
    <text evidence="2">The sequence shown here is derived from an EMBL/GenBank/DDBJ whole genome shotgun (WGS) entry which is preliminary data.</text>
</comment>
<feature type="region of interest" description="Disordered" evidence="1">
    <location>
        <begin position="1"/>
        <end position="22"/>
    </location>
</feature>
<dbReference type="EMBL" id="JBBNAF010000010">
    <property type="protein sequence ID" value="KAK9107271.1"/>
    <property type="molecule type" value="Genomic_DNA"/>
</dbReference>
<evidence type="ECO:0000313" key="3">
    <source>
        <dbReference type="Proteomes" id="UP001420932"/>
    </source>
</evidence>
<reference evidence="2 3" key="1">
    <citation type="submission" date="2024-01" db="EMBL/GenBank/DDBJ databases">
        <title>Genome assemblies of Stephania.</title>
        <authorList>
            <person name="Yang L."/>
        </authorList>
    </citation>
    <scope>NUCLEOTIDE SEQUENCE [LARGE SCALE GENOMIC DNA]</scope>
    <source>
        <strain evidence="2">YNDBR</strain>
        <tissue evidence="2">Leaf</tissue>
    </source>
</reference>
<keyword evidence="3" id="KW-1185">Reference proteome</keyword>
<protein>
    <submittedName>
        <fullName evidence="2">Uncharacterized protein</fullName>
    </submittedName>
</protein>
<evidence type="ECO:0000256" key="1">
    <source>
        <dbReference type="SAM" id="MobiDB-lite"/>
    </source>
</evidence>
<accession>A0AAP0F8Q7</accession>
<dbReference type="AlphaFoldDB" id="A0AAP0F8Q7"/>